<dbReference type="InterPro" id="IPR006314">
    <property type="entry name" value="Dyp_peroxidase"/>
</dbReference>
<evidence type="ECO:0000256" key="7">
    <source>
        <dbReference type="ARBA" id="ARBA00023004"/>
    </source>
</evidence>
<dbReference type="Pfam" id="PF20628">
    <property type="entry name" value="Dyp_perox_C"/>
    <property type="match status" value="1"/>
</dbReference>
<dbReference type="PROSITE" id="PS51404">
    <property type="entry name" value="DYP_PEROXIDASE"/>
    <property type="match status" value="1"/>
</dbReference>
<feature type="region of interest" description="Disordered" evidence="9">
    <location>
        <begin position="47"/>
        <end position="74"/>
    </location>
</feature>
<comment type="cofactor">
    <cofactor evidence="1">
        <name>heme b</name>
        <dbReference type="ChEBI" id="CHEBI:60344"/>
    </cofactor>
</comment>
<dbReference type="InterPro" id="IPR011008">
    <property type="entry name" value="Dimeric_a/b-barrel"/>
</dbReference>
<evidence type="ECO:0000256" key="5">
    <source>
        <dbReference type="ARBA" id="ARBA00022729"/>
    </source>
</evidence>
<evidence type="ECO:0000256" key="1">
    <source>
        <dbReference type="ARBA" id="ARBA00001970"/>
    </source>
</evidence>
<gene>
    <name evidence="12" type="ORF">FHR33_000515</name>
</gene>
<dbReference type="Pfam" id="PF04261">
    <property type="entry name" value="Dyp_perox_N"/>
    <property type="match status" value="1"/>
</dbReference>
<evidence type="ECO:0000256" key="8">
    <source>
        <dbReference type="ARBA" id="ARBA00025737"/>
    </source>
</evidence>
<evidence type="ECO:0000259" key="10">
    <source>
        <dbReference type="Pfam" id="PF04261"/>
    </source>
</evidence>
<feature type="region of interest" description="Disordered" evidence="9">
    <location>
        <begin position="372"/>
        <end position="398"/>
    </location>
</feature>
<dbReference type="AlphaFoldDB" id="A0A7W5UZ11"/>
<keyword evidence="4" id="KW-0479">Metal-binding</keyword>
<evidence type="ECO:0000256" key="4">
    <source>
        <dbReference type="ARBA" id="ARBA00022723"/>
    </source>
</evidence>
<evidence type="ECO:0000256" key="9">
    <source>
        <dbReference type="SAM" id="MobiDB-lite"/>
    </source>
</evidence>
<proteinExistence type="inferred from homology"/>
<dbReference type="PANTHER" id="PTHR30521">
    <property type="entry name" value="DEFERROCHELATASE/PEROXIDASE"/>
    <property type="match status" value="1"/>
</dbReference>
<dbReference type="SUPFAM" id="SSF54909">
    <property type="entry name" value="Dimeric alpha+beta barrel"/>
    <property type="match status" value="1"/>
</dbReference>
<accession>A0A7W5UZ11</accession>
<keyword evidence="13" id="KW-1185">Reference proteome</keyword>
<keyword evidence="7" id="KW-0408">Iron</keyword>
<dbReference type="GO" id="GO:0020037">
    <property type="term" value="F:heme binding"/>
    <property type="evidence" value="ECO:0007669"/>
    <property type="project" value="InterPro"/>
</dbReference>
<sequence length="463" mass="49736">MPSPSADRQGATPDGRGSSAFSRRTLITSLVVTAGVGAGGALAVGGGEAPASPARNPAAGSPPAEQFHGTHQSGIATPQQRYAYFAAFDLEVGDPKGKRLSTERIATNFQHLMERWSGAAERLMRGRPAGPLPVNRPGAPADSGVADGLPPSRLTLTFGLGPELFDRIGRQEQRPRHLRELPAFSTDQLQPAWSGGQLFVQICGDDPQSISHAFRALRGRAPGLARLRWSQQGFLGRFGDATPRNLFGHKDGTANPRAGTAAFDDAVWVSGPDEPSWFTGGTYLVFRKIRMDLPKWDTSTALQQDQSIGRRRDTGAPLSGGHEFTPPDFGRAGPDGEPVIPSDSHLALVRDIPMLRRSYNYDYAFQARAEAAGEHDHHGADQPGHSHDDPLHDHAGTGHDTYDTGALFCAYLRDPGDFIRAQRKMAAADRLNAFIQHTGSAIFAIPPAVQPGRHLAAALFPQR</sequence>
<feature type="domain" description="Dyp-type peroxidase C-terminal" evidence="11">
    <location>
        <begin position="242"/>
        <end position="449"/>
    </location>
</feature>
<dbReference type="GO" id="GO:0046872">
    <property type="term" value="F:metal ion binding"/>
    <property type="evidence" value="ECO:0007669"/>
    <property type="project" value="UniProtKB-KW"/>
</dbReference>
<dbReference type="PANTHER" id="PTHR30521:SF4">
    <property type="entry name" value="DEFERROCHELATASE"/>
    <property type="match status" value="1"/>
</dbReference>
<dbReference type="GO" id="GO:0005829">
    <property type="term" value="C:cytosol"/>
    <property type="evidence" value="ECO:0007669"/>
    <property type="project" value="TreeGrafter"/>
</dbReference>
<keyword evidence="2 12" id="KW-0575">Peroxidase</keyword>
<feature type="domain" description="Dyp-type peroxidase N-terminal" evidence="10">
    <location>
        <begin position="72"/>
        <end position="234"/>
    </location>
</feature>
<keyword evidence="5" id="KW-0732">Signal</keyword>
<dbReference type="PROSITE" id="PS51318">
    <property type="entry name" value="TAT"/>
    <property type="match status" value="1"/>
</dbReference>
<evidence type="ECO:0000256" key="2">
    <source>
        <dbReference type="ARBA" id="ARBA00022559"/>
    </source>
</evidence>
<evidence type="ECO:0000256" key="6">
    <source>
        <dbReference type="ARBA" id="ARBA00023002"/>
    </source>
</evidence>
<evidence type="ECO:0000313" key="13">
    <source>
        <dbReference type="Proteomes" id="UP000579945"/>
    </source>
</evidence>
<evidence type="ECO:0000313" key="12">
    <source>
        <dbReference type="EMBL" id="MBB3724655.1"/>
    </source>
</evidence>
<evidence type="ECO:0000256" key="3">
    <source>
        <dbReference type="ARBA" id="ARBA00022617"/>
    </source>
</evidence>
<dbReference type="EC" id="1.11.1.19" evidence="12"/>
<name>A0A7W5UZ11_9ACTN</name>
<protein>
    <submittedName>
        <fullName evidence="12">Dye decolorizing peroxidase/deferrochelatase/peroxidase EfeB</fullName>
        <ecNumber evidence="12">1.11.1.-</ecNumber>
        <ecNumber evidence="12">1.11.1.19</ecNumber>
    </submittedName>
</protein>
<feature type="region of interest" description="Disordered" evidence="9">
    <location>
        <begin position="301"/>
        <end position="340"/>
    </location>
</feature>
<dbReference type="InterPro" id="IPR048327">
    <property type="entry name" value="Dyp_perox_N"/>
</dbReference>
<dbReference type="EC" id="1.11.1.-" evidence="12"/>
<keyword evidence="6 12" id="KW-0560">Oxidoreductase</keyword>
<dbReference type="GO" id="GO:0004601">
    <property type="term" value="F:peroxidase activity"/>
    <property type="evidence" value="ECO:0007669"/>
    <property type="project" value="UniProtKB-KW"/>
</dbReference>
<dbReference type="GeneID" id="95387142"/>
<dbReference type="NCBIfam" id="TIGR01413">
    <property type="entry name" value="Dyp_perox_fam"/>
    <property type="match status" value="1"/>
</dbReference>
<dbReference type="RefSeq" id="WP_183642891.1">
    <property type="nucleotide sequence ID" value="NZ_JACIBV010000001.1"/>
</dbReference>
<feature type="region of interest" description="Disordered" evidence="9">
    <location>
        <begin position="1"/>
        <end position="22"/>
    </location>
</feature>
<evidence type="ECO:0000259" key="11">
    <source>
        <dbReference type="Pfam" id="PF20628"/>
    </source>
</evidence>
<organism evidence="12 13">
    <name type="scientific">Nonomuraea dietziae</name>
    <dbReference type="NCBI Taxonomy" id="65515"/>
    <lineage>
        <taxon>Bacteria</taxon>
        <taxon>Bacillati</taxon>
        <taxon>Actinomycetota</taxon>
        <taxon>Actinomycetes</taxon>
        <taxon>Streptosporangiales</taxon>
        <taxon>Streptosporangiaceae</taxon>
        <taxon>Nonomuraea</taxon>
    </lineage>
</organism>
<comment type="caution">
    <text evidence="12">The sequence shown here is derived from an EMBL/GenBank/DDBJ whole genome shotgun (WGS) entry which is preliminary data.</text>
</comment>
<dbReference type="EMBL" id="JACIBV010000001">
    <property type="protein sequence ID" value="MBB3724655.1"/>
    <property type="molecule type" value="Genomic_DNA"/>
</dbReference>
<comment type="similarity">
    <text evidence="8">Belongs to the DyP-type peroxidase family.</text>
</comment>
<dbReference type="Proteomes" id="UP000579945">
    <property type="component" value="Unassembled WGS sequence"/>
</dbReference>
<dbReference type="InterPro" id="IPR006311">
    <property type="entry name" value="TAT_signal"/>
</dbReference>
<keyword evidence="3" id="KW-0349">Heme</keyword>
<dbReference type="InterPro" id="IPR048328">
    <property type="entry name" value="Dyp_perox_C"/>
</dbReference>
<reference evidence="12 13" key="1">
    <citation type="submission" date="2020-08" db="EMBL/GenBank/DDBJ databases">
        <title>Sequencing the genomes of 1000 actinobacteria strains.</title>
        <authorList>
            <person name="Klenk H.-P."/>
        </authorList>
    </citation>
    <scope>NUCLEOTIDE SEQUENCE [LARGE SCALE GENOMIC DNA]</scope>
    <source>
        <strain evidence="12 13">DSM 44320</strain>
    </source>
</reference>